<evidence type="ECO:0008006" key="3">
    <source>
        <dbReference type="Google" id="ProtNLM"/>
    </source>
</evidence>
<evidence type="ECO:0000313" key="1">
    <source>
        <dbReference type="EMBL" id="KUG57438.1"/>
    </source>
</evidence>
<reference evidence="1 2" key="1">
    <citation type="submission" date="2015-12" db="EMBL/GenBank/DDBJ databases">
        <title>Serinicoccus chungangenesis strain CD08_5 genome sequencing and assembly.</title>
        <authorList>
            <person name="Chander A.M."/>
            <person name="Kaur G."/>
            <person name="Nair G.R."/>
            <person name="Dhawan D.K."/>
            <person name="Kochhar R.K."/>
            <person name="Mayilraj S."/>
            <person name="Bhadada S.K."/>
        </authorList>
    </citation>
    <scope>NUCLEOTIDE SEQUENCE [LARGE SCALE GENOMIC DNA]</scope>
    <source>
        <strain evidence="1 2">CD08_5</strain>
    </source>
</reference>
<sequence>MPGFLLTQTASVACAHQGRGTPTTVNPRVKLGGTASIQQVTPYAVAGCPYLPASGGPCVTGLWTTGTTRVTSMGMPLAIMAAPGTCAPTGVPLLATATQTRVRAT</sequence>
<dbReference type="Proteomes" id="UP000054837">
    <property type="component" value="Unassembled WGS sequence"/>
</dbReference>
<accession>A0A0W8IBW4</accession>
<organism evidence="1 2">
    <name type="scientific">Serinicoccus chungangensis</name>
    <dbReference type="NCBI Taxonomy" id="767452"/>
    <lineage>
        <taxon>Bacteria</taxon>
        <taxon>Bacillati</taxon>
        <taxon>Actinomycetota</taxon>
        <taxon>Actinomycetes</taxon>
        <taxon>Micrococcales</taxon>
        <taxon>Ornithinimicrobiaceae</taxon>
        <taxon>Serinicoccus</taxon>
    </lineage>
</organism>
<dbReference type="OrthoDB" id="675629at2"/>
<dbReference type="EMBL" id="LQBL01000005">
    <property type="protein sequence ID" value="KUG57438.1"/>
    <property type="molecule type" value="Genomic_DNA"/>
</dbReference>
<dbReference type="AlphaFoldDB" id="A0A0W8IBW4"/>
<gene>
    <name evidence="1" type="ORF">AVL62_13520</name>
</gene>
<dbReference type="RefSeq" id="WP_058890273.1">
    <property type="nucleotide sequence ID" value="NZ_LQBL01000005.1"/>
</dbReference>
<protein>
    <recommendedName>
        <fullName evidence="3">DUF4280 domain-containing protein</fullName>
    </recommendedName>
</protein>
<comment type="caution">
    <text evidence="1">The sequence shown here is derived from an EMBL/GenBank/DDBJ whole genome shotgun (WGS) entry which is preliminary data.</text>
</comment>
<evidence type="ECO:0000313" key="2">
    <source>
        <dbReference type="Proteomes" id="UP000054837"/>
    </source>
</evidence>
<proteinExistence type="predicted"/>
<keyword evidence="2" id="KW-1185">Reference proteome</keyword>
<dbReference type="STRING" id="767452.AVL62_13520"/>
<name>A0A0W8IBW4_9MICO</name>